<feature type="binding site" evidence="9">
    <location>
        <position position="48"/>
    </location>
    <ligand>
        <name>Mg(2+)</name>
        <dbReference type="ChEBI" id="CHEBI:18420"/>
    </ligand>
</feature>
<dbReference type="SMART" id="SM00358">
    <property type="entry name" value="DSRM"/>
    <property type="match status" value="1"/>
</dbReference>
<dbReference type="NCBIfam" id="TIGR02191">
    <property type="entry name" value="RNaseIII"/>
    <property type="match status" value="1"/>
</dbReference>
<evidence type="ECO:0000256" key="8">
    <source>
        <dbReference type="ARBA" id="ARBA00022884"/>
    </source>
</evidence>
<accession>A0A1F8EGZ5</accession>
<keyword evidence="7 9" id="KW-0378">Hydrolase</keyword>
<dbReference type="HAMAP" id="MF_00104">
    <property type="entry name" value="RNase_III"/>
    <property type="match status" value="1"/>
</dbReference>
<keyword evidence="6 9" id="KW-0255">Endonuclease</keyword>
<gene>
    <name evidence="9" type="primary">rnc</name>
    <name evidence="13" type="ORF">A2817_02900</name>
</gene>
<dbReference type="PROSITE" id="PS00517">
    <property type="entry name" value="RNASE_3_1"/>
    <property type="match status" value="1"/>
</dbReference>
<feature type="active site" evidence="9">
    <location>
        <position position="123"/>
    </location>
</feature>
<dbReference type="EC" id="3.1.26.3" evidence="9"/>
<comment type="cofactor">
    <cofactor evidence="9">
        <name>Mg(2+)</name>
        <dbReference type="ChEBI" id="CHEBI:18420"/>
    </cofactor>
</comment>
<dbReference type="PROSITE" id="PS50137">
    <property type="entry name" value="DS_RBD"/>
    <property type="match status" value="1"/>
</dbReference>
<evidence type="ECO:0000256" key="2">
    <source>
        <dbReference type="ARBA" id="ARBA00010183"/>
    </source>
</evidence>
<evidence type="ECO:0000313" key="13">
    <source>
        <dbReference type="EMBL" id="OGM99325.1"/>
    </source>
</evidence>
<dbReference type="CDD" id="cd00593">
    <property type="entry name" value="RIBOc"/>
    <property type="match status" value="1"/>
</dbReference>
<dbReference type="InterPro" id="IPR000999">
    <property type="entry name" value="RNase_III_dom"/>
</dbReference>
<comment type="caution">
    <text evidence="13">The sequence shown here is derived from an EMBL/GenBank/DDBJ whole genome shotgun (WGS) entry which is preliminary data.</text>
</comment>
<dbReference type="PANTHER" id="PTHR11207:SF0">
    <property type="entry name" value="RIBONUCLEASE 3"/>
    <property type="match status" value="1"/>
</dbReference>
<keyword evidence="3 9" id="KW-0698">rRNA processing</keyword>
<feature type="active site" evidence="9">
    <location>
        <position position="52"/>
    </location>
</feature>
<keyword evidence="4 9" id="KW-0507">mRNA processing</keyword>
<dbReference type="GO" id="GO:0008033">
    <property type="term" value="P:tRNA processing"/>
    <property type="evidence" value="ECO:0007669"/>
    <property type="project" value="UniProtKB-KW"/>
</dbReference>
<dbReference type="AlphaFoldDB" id="A0A1F8EGZ5"/>
<keyword evidence="9" id="KW-0699">rRNA-binding</keyword>
<keyword evidence="9" id="KW-0963">Cytoplasm</keyword>
<comment type="subunit">
    <text evidence="9">Homodimer.</text>
</comment>
<dbReference type="FunFam" id="1.10.1520.10:FF:000001">
    <property type="entry name" value="Ribonuclease 3"/>
    <property type="match status" value="1"/>
</dbReference>
<evidence type="ECO:0000256" key="3">
    <source>
        <dbReference type="ARBA" id="ARBA00022552"/>
    </source>
</evidence>
<keyword evidence="9" id="KW-0479">Metal-binding</keyword>
<comment type="catalytic activity">
    <reaction evidence="1 9">
        <text>Endonucleolytic cleavage to 5'-phosphomonoester.</text>
        <dbReference type="EC" id="3.1.26.3"/>
    </reaction>
</comment>
<sequence length="230" mass="26423">MFEDKISGLEAKIGITFRNKDLLLQALTHRSYLNENTKWHLDQNERLEFLGDAVLELVVTEYLYNNYPNPEGEMTNWRAALVNAVMLSRISNEFDLNDFVLLSRGEARDTGRARQYILANAIEALIGAIYLDQGYEPSKQFISRFVLKELPTIIEKRLYRDPKSLFQEYAQDKVGITPIYEVLDEWGLDHARNFKIGVFLEKEMAGSGQGPSKQEAQQEAAKDALQKKGW</sequence>
<evidence type="ECO:0000259" key="12">
    <source>
        <dbReference type="PROSITE" id="PS50142"/>
    </source>
</evidence>
<protein>
    <recommendedName>
        <fullName evidence="9">Ribonuclease 3</fullName>
        <ecNumber evidence="9">3.1.26.3</ecNumber>
    </recommendedName>
    <alternativeName>
        <fullName evidence="9">Ribonuclease III</fullName>
        <shortName evidence="9">RNase III</shortName>
    </alternativeName>
</protein>
<dbReference type="SUPFAM" id="SSF69065">
    <property type="entry name" value="RNase III domain-like"/>
    <property type="match status" value="1"/>
</dbReference>
<evidence type="ECO:0000256" key="5">
    <source>
        <dbReference type="ARBA" id="ARBA00022722"/>
    </source>
</evidence>
<dbReference type="InterPro" id="IPR036389">
    <property type="entry name" value="RNase_III_sf"/>
</dbReference>
<dbReference type="SMART" id="SM00535">
    <property type="entry name" value="RIBOc"/>
    <property type="match status" value="1"/>
</dbReference>
<evidence type="ECO:0000256" key="7">
    <source>
        <dbReference type="ARBA" id="ARBA00022801"/>
    </source>
</evidence>
<dbReference type="Gene3D" id="1.10.1520.10">
    <property type="entry name" value="Ribonuclease III domain"/>
    <property type="match status" value="1"/>
</dbReference>
<comment type="similarity">
    <text evidence="2">Belongs to the ribonuclease III family.</text>
</comment>
<dbReference type="GO" id="GO:0003725">
    <property type="term" value="F:double-stranded RNA binding"/>
    <property type="evidence" value="ECO:0007669"/>
    <property type="project" value="TreeGrafter"/>
</dbReference>
<dbReference type="GO" id="GO:0019843">
    <property type="term" value="F:rRNA binding"/>
    <property type="evidence" value="ECO:0007669"/>
    <property type="project" value="UniProtKB-KW"/>
</dbReference>
<dbReference type="EMBL" id="MGIZ01000023">
    <property type="protein sequence ID" value="OGM99325.1"/>
    <property type="molecule type" value="Genomic_DNA"/>
</dbReference>
<dbReference type="GO" id="GO:0006364">
    <property type="term" value="P:rRNA processing"/>
    <property type="evidence" value="ECO:0007669"/>
    <property type="project" value="UniProtKB-UniRule"/>
</dbReference>
<dbReference type="GO" id="GO:0006397">
    <property type="term" value="P:mRNA processing"/>
    <property type="evidence" value="ECO:0007669"/>
    <property type="project" value="UniProtKB-UniRule"/>
</dbReference>
<reference evidence="13 14" key="1">
    <citation type="journal article" date="2016" name="Nat. Commun.">
        <title>Thousands of microbial genomes shed light on interconnected biogeochemical processes in an aquifer system.</title>
        <authorList>
            <person name="Anantharaman K."/>
            <person name="Brown C.T."/>
            <person name="Hug L.A."/>
            <person name="Sharon I."/>
            <person name="Castelle C.J."/>
            <person name="Probst A.J."/>
            <person name="Thomas B.C."/>
            <person name="Singh A."/>
            <person name="Wilkins M.J."/>
            <person name="Karaoz U."/>
            <person name="Brodie E.L."/>
            <person name="Williams K.H."/>
            <person name="Hubbard S.S."/>
            <person name="Banfield J.F."/>
        </authorList>
    </citation>
    <scope>NUCLEOTIDE SEQUENCE [LARGE SCALE GENOMIC DNA]</scope>
</reference>
<feature type="domain" description="RNase III" evidence="12">
    <location>
        <begin position="6"/>
        <end position="134"/>
    </location>
</feature>
<dbReference type="Gene3D" id="3.30.160.20">
    <property type="match status" value="1"/>
</dbReference>
<feature type="binding site" evidence="9">
    <location>
        <position position="120"/>
    </location>
    <ligand>
        <name>Mg(2+)</name>
        <dbReference type="ChEBI" id="CHEBI:18420"/>
    </ligand>
</feature>
<comment type="function">
    <text evidence="9">Digests double-stranded RNA. Involved in the processing of primary rRNA transcript to yield the immediate precursors to the large and small rRNAs (23S and 16S). Processes some mRNAs, and tRNAs when they are encoded in the rRNA operon. Processes pre-crRNA and tracrRNA of type II CRISPR loci if present in the organism.</text>
</comment>
<comment type="subcellular location">
    <subcellularLocation>
        <location evidence="9">Cytoplasm</location>
    </subcellularLocation>
</comment>
<dbReference type="Proteomes" id="UP000177594">
    <property type="component" value="Unassembled WGS sequence"/>
</dbReference>
<evidence type="ECO:0000256" key="10">
    <source>
        <dbReference type="SAM" id="MobiDB-lite"/>
    </source>
</evidence>
<organism evidence="13 14">
    <name type="scientific">Candidatus Yanofskybacteria bacterium RIFCSPHIGHO2_01_FULL_39_8b</name>
    <dbReference type="NCBI Taxonomy" id="1802659"/>
    <lineage>
        <taxon>Bacteria</taxon>
        <taxon>Candidatus Yanofskyibacteriota</taxon>
    </lineage>
</organism>
<evidence type="ECO:0000256" key="9">
    <source>
        <dbReference type="HAMAP-Rule" id="MF_00104"/>
    </source>
</evidence>
<feature type="region of interest" description="Disordered" evidence="10">
    <location>
        <begin position="206"/>
        <end position="230"/>
    </location>
</feature>
<dbReference type="SUPFAM" id="SSF54768">
    <property type="entry name" value="dsRNA-binding domain-like"/>
    <property type="match status" value="1"/>
</dbReference>
<dbReference type="Pfam" id="PF14622">
    <property type="entry name" value="Ribonucleas_3_3"/>
    <property type="match status" value="1"/>
</dbReference>
<keyword evidence="9" id="KW-0460">Magnesium</keyword>
<keyword evidence="9" id="KW-0819">tRNA processing</keyword>
<keyword evidence="5 9" id="KW-0540">Nuclease</keyword>
<dbReference type="GO" id="GO:0046872">
    <property type="term" value="F:metal ion binding"/>
    <property type="evidence" value="ECO:0007669"/>
    <property type="project" value="UniProtKB-KW"/>
</dbReference>
<dbReference type="GO" id="GO:0004525">
    <property type="term" value="F:ribonuclease III activity"/>
    <property type="evidence" value="ECO:0007669"/>
    <property type="project" value="UniProtKB-UniRule"/>
</dbReference>
<dbReference type="GO" id="GO:0005737">
    <property type="term" value="C:cytoplasm"/>
    <property type="evidence" value="ECO:0007669"/>
    <property type="project" value="UniProtKB-SubCell"/>
</dbReference>
<evidence type="ECO:0000256" key="6">
    <source>
        <dbReference type="ARBA" id="ARBA00022759"/>
    </source>
</evidence>
<dbReference type="GO" id="GO:0010468">
    <property type="term" value="P:regulation of gene expression"/>
    <property type="evidence" value="ECO:0007669"/>
    <property type="project" value="TreeGrafter"/>
</dbReference>
<dbReference type="InterPro" id="IPR014720">
    <property type="entry name" value="dsRBD_dom"/>
</dbReference>
<dbReference type="Pfam" id="PF00035">
    <property type="entry name" value="dsrm"/>
    <property type="match status" value="1"/>
</dbReference>
<evidence type="ECO:0000256" key="4">
    <source>
        <dbReference type="ARBA" id="ARBA00022664"/>
    </source>
</evidence>
<feature type="binding site" evidence="9">
    <location>
        <position position="123"/>
    </location>
    <ligand>
        <name>Mg(2+)</name>
        <dbReference type="ChEBI" id="CHEBI:18420"/>
    </ligand>
</feature>
<name>A0A1F8EGZ5_9BACT</name>
<dbReference type="PROSITE" id="PS50142">
    <property type="entry name" value="RNASE_3_2"/>
    <property type="match status" value="1"/>
</dbReference>
<keyword evidence="8 9" id="KW-0694">RNA-binding</keyword>
<evidence type="ECO:0000259" key="11">
    <source>
        <dbReference type="PROSITE" id="PS50137"/>
    </source>
</evidence>
<evidence type="ECO:0000313" key="14">
    <source>
        <dbReference type="Proteomes" id="UP000177594"/>
    </source>
</evidence>
<proteinExistence type="inferred from homology"/>
<evidence type="ECO:0000256" key="1">
    <source>
        <dbReference type="ARBA" id="ARBA00000109"/>
    </source>
</evidence>
<feature type="compositionally biased region" description="Basic and acidic residues" evidence="10">
    <location>
        <begin position="220"/>
        <end position="230"/>
    </location>
</feature>
<dbReference type="PANTHER" id="PTHR11207">
    <property type="entry name" value="RIBONUCLEASE III"/>
    <property type="match status" value="1"/>
</dbReference>
<dbReference type="CDD" id="cd10845">
    <property type="entry name" value="DSRM_RNAse_III_family"/>
    <property type="match status" value="1"/>
</dbReference>
<dbReference type="InterPro" id="IPR011907">
    <property type="entry name" value="RNase_III"/>
</dbReference>
<feature type="domain" description="DRBM" evidence="11">
    <location>
        <begin position="161"/>
        <end position="230"/>
    </location>
</feature>